<dbReference type="Proteomes" id="UP001596514">
    <property type="component" value="Unassembled WGS sequence"/>
</dbReference>
<evidence type="ECO:0000313" key="2">
    <source>
        <dbReference type="EMBL" id="MFC7604908.1"/>
    </source>
</evidence>
<accession>A0ABW2T8I2</accession>
<keyword evidence="3" id="KW-1185">Reference proteome</keyword>
<sequence>MSNPSAPVLDQATVSNCGCFAEVPPMPMGCAVCGHAPYAHGCPDRPADHDYAQPSAALMDTRLRVRRTGDRSLPCFEPLCFEPPALAAPAEMIPLVPAQQSAQQSARRPARQVPVETTAPVAEQRPDERVPAEGVAPVAGQRPAGQRSAGRASGETAPPMIVPRRSEQAPAAVLVSPLRRVSCRLRPSSRGTRTGPPRPGAGRRRVPGTGQRTCVPPRAMPALPPHRPSGWYGTPLRVFPQPMKRARPPRPTNRRALDRIEVQSMNDGRSTTPEPTTIPGWRLILSDAGRLWASREKPFSPAATHAGAERTVDGDSLEALRAETDRQETFAREAEEQAAKEQAARTEEAQQAPAPEAQGPKTRAGQVIS</sequence>
<feature type="compositionally biased region" description="Low complexity" evidence="1">
    <location>
        <begin position="349"/>
        <end position="358"/>
    </location>
</feature>
<feature type="region of interest" description="Disordered" evidence="1">
    <location>
        <begin position="186"/>
        <end position="253"/>
    </location>
</feature>
<gene>
    <name evidence="2" type="ORF">ACFQVD_32865</name>
</gene>
<feature type="compositionally biased region" description="Pro residues" evidence="1">
    <location>
        <begin position="218"/>
        <end position="227"/>
    </location>
</feature>
<dbReference type="RefSeq" id="WP_343983847.1">
    <property type="nucleotide sequence ID" value="NZ_BAAAGK010000325.1"/>
</dbReference>
<feature type="region of interest" description="Disordered" evidence="1">
    <location>
        <begin position="98"/>
        <end position="159"/>
    </location>
</feature>
<feature type="compositionally biased region" description="Basic and acidic residues" evidence="1">
    <location>
        <begin position="307"/>
        <end position="348"/>
    </location>
</feature>
<reference evidence="3" key="1">
    <citation type="journal article" date="2019" name="Int. J. Syst. Evol. Microbiol.">
        <title>The Global Catalogue of Microorganisms (GCM) 10K type strain sequencing project: providing services to taxonomists for standard genome sequencing and annotation.</title>
        <authorList>
            <consortium name="The Broad Institute Genomics Platform"/>
            <consortium name="The Broad Institute Genome Sequencing Center for Infectious Disease"/>
            <person name="Wu L."/>
            <person name="Ma J."/>
        </authorList>
    </citation>
    <scope>NUCLEOTIDE SEQUENCE [LARGE SCALE GENOMIC DNA]</scope>
    <source>
        <strain evidence="3">JCM 10083</strain>
    </source>
</reference>
<evidence type="ECO:0000256" key="1">
    <source>
        <dbReference type="SAM" id="MobiDB-lite"/>
    </source>
</evidence>
<organism evidence="2 3">
    <name type="scientific">Streptosporangium amethystogenes subsp. fukuiense</name>
    <dbReference type="NCBI Taxonomy" id="698418"/>
    <lineage>
        <taxon>Bacteria</taxon>
        <taxon>Bacillati</taxon>
        <taxon>Actinomycetota</taxon>
        <taxon>Actinomycetes</taxon>
        <taxon>Streptosporangiales</taxon>
        <taxon>Streptosporangiaceae</taxon>
        <taxon>Streptosporangium</taxon>
    </lineage>
</organism>
<evidence type="ECO:0000313" key="3">
    <source>
        <dbReference type="Proteomes" id="UP001596514"/>
    </source>
</evidence>
<feature type="compositionally biased region" description="Low complexity" evidence="1">
    <location>
        <begin position="98"/>
        <end position="114"/>
    </location>
</feature>
<comment type="caution">
    <text evidence="2">The sequence shown here is derived from an EMBL/GenBank/DDBJ whole genome shotgun (WGS) entry which is preliminary data.</text>
</comment>
<feature type="region of interest" description="Disordered" evidence="1">
    <location>
        <begin position="297"/>
        <end position="369"/>
    </location>
</feature>
<dbReference type="EMBL" id="JBHTEE010000001">
    <property type="protein sequence ID" value="MFC7604908.1"/>
    <property type="molecule type" value="Genomic_DNA"/>
</dbReference>
<protein>
    <submittedName>
        <fullName evidence="2">Uncharacterized protein</fullName>
    </submittedName>
</protein>
<name>A0ABW2T8I2_9ACTN</name>
<proteinExistence type="predicted"/>
<feature type="compositionally biased region" description="Low complexity" evidence="1">
    <location>
        <begin position="186"/>
        <end position="195"/>
    </location>
</feature>